<evidence type="ECO:0000313" key="2">
    <source>
        <dbReference type="EMBL" id="AAK39721.1"/>
    </source>
</evidence>
<dbReference type="RefSeq" id="XP_001713412.1">
    <property type="nucleotide sequence ID" value="XM_001713360.1"/>
</dbReference>
<keyword evidence="1" id="KW-0472">Membrane</keyword>
<keyword evidence="1" id="KW-1133">Transmembrane helix</keyword>
<keyword evidence="1" id="KW-0812">Transmembrane</keyword>
<keyword evidence="2" id="KW-0542">Nucleomorph</keyword>
<protein>
    <submittedName>
        <fullName evidence="2">Uncharacterized protein</fullName>
    </submittedName>
</protein>
<proteinExistence type="predicted"/>
<feature type="transmembrane region" description="Helical" evidence="1">
    <location>
        <begin position="147"/>
        <end position="163"/>
    </location>
</feature>
<evidence type="ECO:0000313" key="3">
    <source>
        <dbReference type="Proteomes" id="UP000242167"/>
    </source>
</evidence>
<dbReference type="AlphaFoldDB" id="Q98S61"/>
<dbReference type="Proteomes" id="UP000242167">
    <property type="component" value="Nucleomorph 3"/>
</dbReference>
<dbReference type="PIR" id="F90128">
    <property type="entry name" value="F90128"/>
</dbReference>
<gene>
    <name evidence="2" type="primary">orf416</name>
</gene>
<geneLocation type="nucleomorph" evidence="2"/>
<feature type="transmembrane region" description="Helical" evidence="1">
    <location>
        <begin position="94"/>
        <end position="114"/>
    </location>
</feature>
<evidence type="ECO:0000256" key="1">
    <source>
        <dbReference type="SAM" id="Phobius"/>
    </source>
</evidence>
<dbReference type="EMBL" id="AF083031">
    <property type="protein sequence ID" value="AAK39721.1"/>
    <property type="molecule type" value="Genomic_DNA"/>
</dbReference>
<reference evidence="2 3" key="1">
    <citation type="journal article" date="2001" name="Nature">
        <title>The highly reduced genome of an enslaved algal nucleus.</title>
        <authorList>
            <person name="Douglas S."/>
            <person name="Zauner S."/>
            <person name="Fraunholz M."/>
            <person name="Beaton M."/>
            <person name="Penny S."/>
            <person name="Deng L."/>
            <person name="Wu X."/>
            <person name="Reith M."/>
            <person name="Cavalier-Smith T."/>
            <person name="Maier U."/>
        </authorList>
    </citation>
    <scope>NUCLEOTIDE SEQUENCE [LARGE SCALE GENOMIC DNA]</scope>
</reference>
<accession>Q98S61</accession>
<organism evidence="2 3">
    <name type="scientific">Guillardia theta</name>
    <name type="common">Cryptophyte</name>
    <name type="synonym">Cryptomonas phi</name>
    <dbReference type="NCBI Taxonomy" id="55529"/>
    <lineage>
        <taxon>Eukaryota</taxon>
        <taxon>Cryptophyceae</taxon>
        <taxon>Pyrenomonadales</taxon>
        <taxon>Geminigeraceae</taxon>
        <taxon>Guillardia</taxon>
    </lineage>
</organism>
<sequence length="416" mass="50699">MCKIMKYSIKGIPKKYSYWIKYVYGIQPIINRRFKKENCLTNSDLFKSYYITKLKKFIKYKKMLKNNKFNYYKNILSSFKFHDINFSKISFHRLFFFSEAIKFLIGIFPIFIIIRLQDTMTNFLNISKKKEKYFNYLFNFISQKFESVYVINFNSFFFVKIFFRKKKFFFIYLKFTSFNRNHINFIKTSVGFYLQILTNIYNKLHKQKNMKKININGKIELMFEINFFDKLRKSIKTKEFKNTIFHFNERNLLFIKFEEIGISINAWLNLIKQSVSLHFRQKFILGKKKIYYLDKNYFIQIPIFSLARNYFNQFQDSSNYNFLIFRSFNYKFSILSSNIFLNLFLTTNRIDLDLPIISKHEIQSFRCYPKKKKIISFLSKTSKIKMFGSDNTLSFIEKTFSINNRNNLAICLFLFV</sequence>
<name>Q98S61_GUITH</name>
<dbReference type="GeneID" id="857194"/>